<dbReference type="Proteomes" id="UP000770717">
    <property type="component" value="Unassembled WGS sequence"/>
</dbReference>
<dbReference type="InterPro" id="IPR013320">
    <property type="entry name" value="ConA-like_dom_sf"/>
</dbReference>
<dbReference type="PRINTS" id="PR00895">
    <property type="entry name" value="PENTAXIN"/>
</dbReference>
<keyword evidence="2 4" id="KW-0106">Calcium</keyword>
<sequence length="199" mass="22583">MKDKLFAFPKESSTSYVELLSDLLGPFGEAAVCLRFRSNLTRGYSLFSLSTRDGHNTFLLYYYPGTRNQIQLWVDHTYQDYKLHGNDFTQWTSICASWSSSIWAVWIDGTPYKEDGVPNVKISGVPVIIIGQKQTSHGGGFKASESFVGEITDINMWDKALTDENMMDYFAANEMSGNVINWNALNYNLIGEVKKRPYV</sequence>
<evidence type="ECO:0000313" key="7">
    <source>
        <dbReference type="Proteomes" id="UP000770717"/>
    </source>
</evidence>
<dbReference type="SUPFAM" id="SSF49899">
    <property type="entry name" value="Concanavalin A-like lectins/glucanases"/>
    <property type="match status" value="1"/>
</dbReference>
<dbReference type="PROSITE" id="PS51828">
    <property type="entry name" value="PTX_2"/>
    <property type="match status" value="1"/>
</dbReference>
<gene>
    <name evidence="6" type="ORF">GDO78_010235</name>
</gene>
<keyword evidence="7" id="KW-1185">Reference proteome</keyword>
<accession>A0A8J6F5T4</accession>
<dbReference type="Gene3D" id="2.60.120.200">
    <property type="match status" value="1"/>
</dbReference>
<feature type="non-terminal residue" evidence="6">
    <location>
        <position position="199"/>
    </location>
</feature>
<protein>
    <recommendedName>
        <fullName evidence="4">Pentraxin family member</fullName>
    </recommendedName>
</protein>
<comment type="subunit">
    <text evidence="4">Homopentamer. Pentaxin (or pentraxin) have a discoid arrangement of 5 non-covalently bound subunits.</text>
</comment>
<proteinExistence type="inferred from homology"/>
<dbReference type="GO" id="GO:0046872">
    <property type="term" value="F:metal ion binding"/>
    <property type="evidence" value="ECO:0007669"/>
    <property type="project" value="UniProtKB-KW"/>
</dbReference>
<comment type="cofactor">
    <cofactor evidence="4">
        <name>Ca(2+)</name>
        <dbReference type="ChEBI" id="CHEBI:29108"/>
    </cofactor>
    <text evidence="4">Binds 2 calcium ions per subunit.</text>
</comment>
<reference evidence="6" key="1">
    <citation type="thesis" date="2020" institute="ProQuest LLC" country="789 East Eisenhower Parkway, Ann Arbor, MI, USA">
        <title>Comparative Genomics and Chromosome Evolution.</title>
        <authorList>
            <person name="Mudd A.B."/>
        </authorList>
    </citation>
    <scope>NUCLEOTIDE SEQUENCE</scope>
    <source>
        <strain evidence="6">HN-11 Male</strain>
        <tissue evidence="6">Kidney and liver</tissue>
    </source>
</reference>
<dbReference type="InterPro" id="IPR001759">
    <property type="entry name" value="PTX_dom"/>
</dbReference>
<dbReference type="SMART" id="SM00159">
    <property type="entry name" value="PTX"/>
    <property type="match status" value="1"/>
</dbReference>
<dbReference type="PANTHER" id="PTHR45869">
    <property type="entry name" value="C-REACTIVE PROTEIN-RELATED"/>
    <property type="match status" value="1"/>
</dbReference>
<comment type="caution">
    <text evidence="6">The sequence shown here is derived from an EMBL/GenBank/DDBJ whole genome shotgun (WGS) entry which is preliminary data.</text>
</comment>
<organism evidence="6 7">
    <name type="scientific">Eleutherodactylus coqui</name>
    <name type="common">Puerto Rican coqui</name>
    <dbReference type="NCBI Taxonomy" id="57060"/>
    <lineage>
        <taxon>Eukaryota</taxon>
        <taxon>Metazoa</taxon>
        <taxon>Chordata</taxon>
        <taxon>Craniata</taxon>
        <taxon>Vertebrata</taxon>
        <taxon>Euteleostomi</taxon>
        <taxon>Amphibia</taxon>
        <taxon>Batrachia</taxon>
        <taxon>Anura</taxon>
        <taxon>Neobatrachia</taxon>
        <taxon>Hyloidea</taxon>
        <taxon>Eleutherodactylidae</taxon>
        <taxon>Eleutherodactylinae</taxon>
        <taxon>Eleutherodactylus</taxon>
        <taxon>Eleutherodactylus</taxon>
    </lineage>
</organism>
<feature type="domain" description="Pentraxin (PTX)" evidence="5">
    <location>
        <begin position="2"/>
        <end position="199"/>
    </location>
</feature>
<dbReference type="AlphaFoldDB" id="A0A8J6F5T4"/>
<comment type="caution">
    <text evidence="3">Lacks conserved residue(s) required for the propagation of feature annotation.</text>
</comment>
<evidence type="ECO:0000256" key="4">
    <source>
        <dbReference type="RuleBase" id="RU362112"/>
    </source>
</evidence>
<evidence type="ECO:0000256" key="1">
    <source>
        <dbReference type="ARBA" id="ARBA00022723"/>
    </source>
</evidence>
<evidence type="ECO:0000256" key="2">
    <source>
        <dbReference type="ARBA" id="ARBA00022837"/>
    </source>
</evidence>
<evidence type="ECO:0000313" key="6">
    <source>
        <dbReference type="EMBL" id="KAG9480855.1"/>
    </source>
</evidence>
<dbReference type="GO" id="GO:0005576">
    <property type="term" value="C:extracellular region"/>
    <property type="evidence" value="ECO:0007669"/>
    <property type="project" value="UniProtKB-SubCell"/>
</dbReference>
<evidence type="ECO:0000259" key="5">
    <source>
        <dbReference type="PROSITE" id="PS51828"/>
    </source>
</evidence>
<dbReference type="InterPro" id="IPR051005">
    <property type="entry name" value="Pentraxin_domain"/>
</dbReference>
<name>A0A8J6F5T4_ELECQ</name>
<keyword evidence="1 4" id="KW-0479">Metal-binding</keyword>
<dbReference type="Pfam" id="PF00354">
    <property type="entry name" value="Pentaxin"/>
    <property type="match status" value="1"/>
</dbReference>
<dbReference type="PANTHER" id="PTHR45869:SF17">
    <property type="entry name" value="PENTRAXIN FAMILY MEMBER"/>
    <property type="match status" value="1"/>
</dbReference>
<comment type="subcellular location">
    <subcellularLocation>
        <location evidence="4">Secreted</location>
    </subcellularLocation>
</comment>
<evidence type="ECO:0000256" key="3">
    <source>
        <dbReference type="PROSITE-ProRule" id="PRU01172"/>
    </source>
</evidence>
<dbReference type="OrthoDB" id="547680at2759"/>
<dbReference type="EMBL" id="WNTK01000006">
    <property type="protein sequence ID" value="KAG9480855.1"/>
    <property type="molecule type" value="Genomic_DNA"/>
</dbReference>
<comment type="similarity">
    <text evidence="4">Belongs to the pentraxin family.</text>
</comment>